<evidence type="ECO:0008006" key="5">
    <source>
        <dbReference type="Google" id="ProtNLM"/>
    </source>
</evidence>
<dbReference type="EMBL" id="CP078075">
    <property type="protein sequence ID" value="WDM44289.1"/>
    <property type="molecule type" value="Genomic_DNA"/>
</dbReference>
<feature type="transmembrane region" description="Helical" evidence="1">
    <location>
        <begin position="911"/>
        <end position="932"/>
    </location>
</feature>
<gene>
    <name evidence="3" type="ORF">KV395_13980</name>
</gene>
<feature type="transmembrane region" description="Helical" evidence="1">
    <location>
        <begin position="681"/>
        <end position="703"/>
    </location>
</feature>
<dbReference type="RefSeq" id="WP_282214421.1">
    <property type="nucleotide sequence ID" value="NZ_BAAAUN010000001.1"/>
</dbReference>
<keyword evidence="2" id="KW-0732">Signal</keyword>
<keyword evidence="1" id="KW-0812">Transmembrane</keyword>
<evidence type="ECO:0000256" key="2">
    <source>
        <dbReference type="SAM" id="SignalP"/>
    </source>
</evidence>
<feature type="transmembrane region" description="Helical" evidence="1">
    <location>
        <begin position="815"/>
        <end position="836"/>
    </location>
</feature>
<organism evidence="3 4">
    <name type="scientific">Microbacterium luteolum</name>
    <name type="common">Aureobacterium luteolum</name>
    <dbReference type="NCBI Taxonomy" id="69367"/>
    <lineage>
        <taxon>Bacteria</taxon>
        <taxon>Bacillati</taxon>
        <taxon>Actinomycetota</taxon>
        <taxon>Actinomycetes</taxon>
        <taxon>Micrococcales</taxon>
        <taxon>Microbacteriaceae</taxon>
        <taxon>Microbacterium</taxon>
    </lineage>
</organism>
<feature type="transmembrane region" description="Helical" evidence="1">
    <location>
        <begin position="938"/>
        <end position="958"/>
    </location>
</feature>
<proteinExistence type="predicted"/>
<feature type="transmembrane region" description="Helical" evidence="1">
    <location>
        <begin position="755"/>
        <end position="776"/>
    </location>
</feature>
<feature type="chain" id="PRO_5047077017" description="FtsX-like permease family protein" evidence="2">
    <location>
        <begin position="33"/>
        <end position="965"/>
    </location>
</feature>
<reference evidence="3 4" key="1">
    <citation type="submission" date="2021-06" db="EMBL/GenBank/DDBJ databases">
        <title>Genome-based taxonomic framework of Microbacterium strains isolated from marine environment, the description of four new species and reclassification of four preexisting species.</title>
        <authorList>
            <person name="Lee S.D."/>
            <person name="Kim S.-M."/>
            <person name="Byeon Y.-S."/>
            <person name="Yang H.L."/>
            <person name="Kim I.S."/>
        </authorList>
    </citation>
    <scope>NUCLEOTIDE SEQUENCE [LARGE SCALE GENOMIC DNA]</scope>
    <source>
        <strain evidence="3 4">KACC 14465</strain>
    </source>
</reference>
<keyword evidence="4" id="KW-1185">Reference proteome</keyword>
<feature type="signal peptide" evidence="2">
    <location>
        <begin position="1"/>
        <end position="32"/>
    </location>
</feature>
<keyword evidence="1" id="KW-0472">Membrane</keyword>
<accession>A0ABY7XQC1</accession>
<dbReference type="Proteomes" id="UP001215097">
    <property type="component" value="Chromosome"/>
</dbReference>
<feature type="transmembrane region" description="Helical" evidence="1">
    <location>
        <begin position="856"/>
        <end position="877"/>
    </location>
</feature>
<evidence type="ECO:0000256" key="1">
    <source>
        <dbReference type="SAM" id="Phobius"/>
    </source>
</evidence>
<feature type="transmembrane region" description="Helical" evidence="1">
    <location>
        <begin position="724"/>
        <end position="749"/>
    </location>
</feature>
<name>A0ABY7XQC1_MICLT</name>
<protein>
    <recommendedName>
        <fullName evidence="5">FtsX-like permease family protein</fullName>
    </recommendedName>
</protein>
<sequence length="965" mass="98432">MTRSRVPGPFRRLRRQPLRLTAVVLLCATAVAGSAVQSAAAVALGTTISENWRGSYDILVTPPDEEPAVTGDALPPNALAGGSSGLSIADWQRIAAVENVEVAAPIGEILVPALRPSAPAVVLPRAVVQQAIPPQAYRMTLTYATDDGLGERIVERSSIPLVVDGVGDDPPSAEALEECMNGVVGYGWNGTTHDVDRQRYPALVSELCYNPLSSGPAAGTQGGTGEWSRAHAAPGEDVIALALPVAPQPVTRITLVDPTSERALLGDEGAFLEPLLSVADVDQADVEAMQAWAEGPGAEFGAGFNAMLAAELGAATALNDPAAIDDIRRLLRDNGEDLDAQIRAGIAGAGFTPLIVSEAEIAPLTLKIEIEGFGGAERSGDGYVLPAGIDTDGIGAPLGTSVADVSSLLNPFLAGAERVAWPGTSAVADAGVVSWNSLRIQTIGKGAPAVYGSSDGGIVLEPSGYSAALHAYGAFADSLQLGADPARAGTESAYTSPSLFSDASRTEREGSTAIPVGSFDPDALAIDEAAADYVPIGAYGAVDSTIIGGENAGATMRPSVSGLGLVSPRTVAIGSIRSAALWGDESPIASVRVRVGGLDGYTPAAQREVVRVAQQIEEAGFTATIIAGSSPRAVELAVDGYAFGTDDPAQPQSVGRLGTIVQSWSELGAAARVELAVSSTVWAMLGIALAAGLLLLGATQFAAVPARRNVAVVLREIGFTRHRILRWFAAEELPGLLTVAIVSAAAWLLSGFSPLAGVAGGLSVVVLSLTSALAILEASRRGGATPADRRSHRVGARTVAGFGVRQALVHAPTSLVHLFAVIVVGVAAAAVAETMMSGRLHAGQSSLALLSSAQQVLPQAVLGVIGIVGGLLLARVARRVDLERRAEQWSLLRAAGWTGSQIAMAQRVEGVTIGVPALIATGAIAVLASILLGWSSGIVPVLTALVAGAASAMLALAIRIRGGTE</sequence>
<evidence type="ECO:0000313" key="3">
    <source>
        <dbReference type="EMBL" id="WDM44289.1"/>
    </source>
</evidence>
<evidence type="ECO:0000313" key="4">
    <source>
        <dbReference type="Proteomes" id="UP001215097"/>
    </source>
</evidence>
<keyword evidence="1" id="KW-1133">Transmembrane helix</keyword>